<gene>
    <name evidence="2" type="ORF">ACFQ4B_31520</name>
</gene>
<comment type="caution">
    <text evidence="2">The sequence shown here is derived from an EMBL/GenBank/DDBJ whole genome shotgun (WGS) entry which is preliminary data.</text>
</comment>
<keyword evidence="1" id="KW-0812">Transmembrane</keyword>
<accession>A0ABW3UUR9</accession>
<keyword evidence="1" id="KW-0472">Membrane</keyword>
<dbReference type="EMBL" id="JBHTLU010000047">
    <property type="protein sequence ID" value="MFD1224648.1"/>
    <property type="molecule type" value="Genomic_DNA"/>
</dbReference>
<name>A0ABW3UUR9_9BACL</name>
<reference evidence="3" key="1">
    <citation type="journal article" date="2019" name="Int. J. Syst. Evol. Microbiol.">
        <title>The Global Catalogue of Microorganisms (GCM) 10K type strain sequencing project: providing services to taxonomists for standard genome sequencing and annotation.</title>
        <authorList>
            <consortium name="The Broad Institute Genomics Platform"/>
            <consortium name="The Broad Institute Genome Sequencing Center for Infectious Disease"/>
            <person name="Wu L."/>
            <person name="Ma J."/>
        </authorList>
    </citation>
    <scope>NUCLEOTIDE SEQUENCE [LARGE SCALE GENOMIC DNA]</scope>
    <source>
        <strain evidence="3">CCUG 53270</strain>
    </source>
</reference>
<feature type="transmembrane region" description="Helical" evidence="1">
    <location>
        <begin position="5"/>
        <end position="23"/>
    </location>
</feature>
<evidence type="ECO:0000256" key="1">
    <source>
        <dbReference type="SAM" id="Phobius"/>
    </source>
</evidence>
<evidence type="ECO:0000313" key="2">
    <source>
        <dbReference type="EMBL" id="MFD1224648.1"/>
    </source>
</evidence>
<proteinExistence type="predicted"/>
<dbReference type="Proteomes" id="UP001597180">
    <property type="component" value="Unassembled WGS sequence"/>
</dbReference>
<sequence>MVGILYFVGALIIVVGVLAGVLVPLGLPFIGGSIVSGIFLMALGRIVELLEKIERKLPDQLTSQTQQVQEYTVSSSDFEVYESRNETYRFFTLDGDDFIQARVFKHYMELHGESIVFKLPKQEQREWIKEPAYHASAYLFTRDHIVFVRLSSLNIKASRLGDSIVLSYSDSKIFI</sequence>
<protein>
    <submittedName>
        <fullName evidence="2">Uncharacterized protein</fullName>
    </submittedName>
</protein>
<evidence type="ECO:0000313" key="3">
    <source>
        <dbReference type="Proteomes" id="UP001597180"/>
    </source>
</evidence>
<organism evidence="2 3">
    <name type="scientific">Paenibacillus vulneris</name>
    <dbReference type="NCBI Taxonomy" id="1133364"/>
    <lineage>
        <taxon>Bacteria</taxon>
        <taxon>Bacillati</taxon>
        <taxon>Bacillota</taxon>
        <taxon>Bacilli</taxon>
        <taxon>Bacillales</taxon>
        <taxon>Paenibacillaceae</taxon>
        <taxon>Paenibacillus</taxon>
    </lineage>
</organism>
<dbReference type="RefSeq" id="WP_345587572.1">
    <property type="nucleotide sequence ID" value="NZ_BAABJG010000010.1"/>
</dbReference>
<keyword evidence="1" id="KW-1133">Transmembrane helix</keyword>
<feature type="transmembrane region" description="Helical" evidence="1">
    <location>
        <begin position="29"/>
        <end position="47"/>
    </location>
</feature>
<keyword evidence="3" id="KW-1185">Reference proteome</keyword>